<protein>
    <submittedName>
        <fullName evidence="1">Uncharacterized protein</fullName>
    </submittedName>
</protein>
<dbReference type="InterPro" id="IPR004381">
    <property type="entry name" value="Glycerate_kinase"/>
</dbReference>
<accession>A0A124FC97</accession>
<dbReference type="AlphaFoldDB" id="A0A124FC97"/>
<dbReference type="RefSeq" id="WP_278429254.1">
    <property type="nucleotide sequence ID" value="NZ_DOLB01000117.1"/>
</dbReference>
<evidence type="ECO:0000313" key="1">
    <source>
        <dbReference type="EMBL" id="HBT49762.1"/>
    </source>
</evidence>
<dbReference type="EMBL" id="DOLB01000117">
    <property type="protein sequence ID" value="HBT49762.1"/>
    <property type="molecule type" value="Genomic_DNA"/>
</dbReference>
<proteinExistence type="predicted"/>
<name>A0A124FC97_9THEO</name>
<evidence type="ECO:0000313" key="2">
    <source>
        <dbReference type="Proteomes" id="UP000264445"/>
    </source>
</evidence>
<dbReference type="Pfam" id="PF02595">
    <property type="entry name" value="Gly_kinase"/>
    <property type="match status" value="1"/>
</dbReference>
<sequence length="65" mass="7473">MHKSNFEEYTREGIVSVFSIVDIPSTLERCMEESKKLLSQTTKSIVNLIGKSESFLAFISEKRMQ</sequence>
<gene>
    <name evidence="1" type="ORF">DEA61_08060</name>
</gene>
<dbReference type="Gene3D" id="3.40.50.10350">
    <property type="entry name" value="Glycerate kinase, domain 1"/>
    <property type="match status" value="1"/>
</dbReference>
<dbReference type="InterPro" id="IPR018197">
    <property type="entry name" value="Glycerate_kinase_RE-like"/>
</dbReference>
<dbReference type="Proteomes" id="UP000264445">
    <property type="component" value="Unassembled WGS sequence"/>
</dbReference>
<organism evidence="1 2">
    <name type="scientific">Caldanaerobacter subterraneus</name>
    <dbReference type="NCBI Taxonomy" id="911092"/>
    <lineage>
        <taxon>Bacteria</taxon>
        <taxon>Bacillati</taxon>
        <taxon>Bacillota</taxon>
        <taxon>Clostridia</taxon>
        <taxon>Thermoanaerobacterales</taxon>
        <taxon>Thermoanaerobacteraceae</taxon>
        <taxon>Caldanaerobacter</taxon>
    </lineage>
</organism>
<reference evidence="1 2" key="1">
    <citation type="journal article" date="2018" name="Nat. Biotechnol.">
        <title>A standardized bacterial taxonomy based on genome phylogeny substantially revises the tree of life.</title>
        <authorList>
            <person name="Parks D.H."/>
            <person name="Chuvochina M."/>
            <person name="Waite D.W."/>
            <person name="Rinke C."/>
            <person name="Skarshewski A."/>
            <person name="Chaumeil P.A."/>
            <person name="Hugenholtz P."/>
        </authorList>
    </citation>
    <scope>NUCLEOTIDE SEQUENCE [LARGE SCALE GENOMIC DNA]</scope>
    <source>
        <strain evidence="1">UBA12544</strain>
    </source>
</reference>
<comment type="caution">
    <text evidence="1">The sequence shown here is derived from an EMBL/GenBank/DDBJ whole genome shotgun (WGS) entry which is preliminary data.</text>
</comment>